<dbReference type="AlphaFoldDB" id="I6RY68"/>
<dbReference type="SUPFAM" id="SSF51556">
    <property type="entry name" value="Metallo-dependent hydrolases"/>
    <property type="match status" value="1"/>
</dbReference>
<evidence type="ECO:0000256" key="2">
    <source>
        <dbReference type="PIRSR" id="PIRSR039004-2"/>
    </source>
</evidence>
<feature type="binding site" evidence="1">
    <location>
        <position position="198"/>
    </location>
    <ligand>
        <name>Zn(2+)</name>
        <dbReference type="ChEBI" id="CHEBI:29105"/>
        <label>2</label>
    </ligand>
</feature>
<dbReference type="PANTHER" id="PTHR42717">
    <property type="entry name" value="DIHYDROOROTASE-RELATED"/>
    <property type="match status" value="1"/>
</dbReference>
<keyword evidence="5" id="KW-1185">Reference proteome</keyword>
<accession>I6RY68</accession>
<feature type="binding site" evidence="1">
    <location>
        <position position="72"/>
    </location>
    <ligand>
        <name>Zn(2+)</name>
        <dbReference type="ChEBI" id="CHEBI:29105"/>
        <label>1</label>
    </ligand>
</feature>
<keyword evidence="4" id="KW-0378">Hydrolase</keyword>
<sequence>MVEVQIYRKVGVVMFDLVIRNARTLTGETMDIGINDGKIQKIATSIPEKGKTEQTLQAGHYLSAGWIDDHVHCFEEMTLYYDYPDQIGVSKGVTTVIDAGTTGAENIHQFYERAKKAKTNVYALLNISKWGIVEQDELADLSKIQANLVKEKLTEFPEFIVGIKARMSKTVVGNNGLTPLEWAKKIQKENHQIPLMVHIGSAPPHLEEILQLLEKGDILTHCFNGKDNGIMEKETHQIKPFVKDALAKGVIFDIGHGTDSFNFEVAKAAYDQGIKADSISTDIYIRNRKNGPVYDLATTMEKLHFIGYSWSEILEKVTCVPAENFHLGTKGQIEVGFDADFTIFEFVDQEKTITDSNGQQQVIDQQIKPVSVVIGGKSYECKL</sequence>
<evidence type="ECO:0000256" key="3">
    <source>
        <dbReference type="PIRSR" id="PIRSR039004-3"/>
    </source>
</evidence>
<feature type="binding site" evidence="1">
    <location>
        <position position="282"/>
    </location>
    <ligand>
        <name>Zn(2+)</name>
        <dbReference type="ChEBI" id="CHEBI:29105"/>
        <label>1</label>
    </ligand>
</feature>
<keyword evidence="1" id="KW-0479">Metal-binding</keyword>
<dbReference type="GO" id="GO:0004151">
    <property type="term" value="F:dihydroorotase activity"/>
    <property type="evidence" value="ECO:0007669"/>
    <property type="project" value="UniProtKB-EC"/>
</dbReference>
<keyword evidence="1" id="KW-0862">Zinc</keyword>
<dbReference type="PIRSF" id="PIRSF039004">
    <property type="entry name" value="ADE_EF_0837"/>
    <property type="match status" value="1"/>
</dbReference>
<feature type="site" description="Transition state stabilizer" evidence="3">
    <location>
        <position position="166"/>
    </location>
</feature>
<dbReference type="NCBIfam" id="TIGR03583">
    <property type="entry name" value="EF_0837"/>
    <property type="match status" value="1"/>
</dbReference>
<dbReference type="EMBL" id="CP003504">
    <property type="protein sequence ID" value="AFM69300.1"/>
    <property type="molecule type" value="Genomic_DNA"/>
</dbReference>
<feature type="binding site" description="via carbamate group" evidence="1">
    <location>
        <position position="164"/>
    </location>
    <ligand>
        <name>Zn(2+)</name>
        <dbReference type="ChEBI" id="CHEBI:29105"/>
        <label>2</label>
    </ligand>
</feature>
<dbReference type="KEGG" id="ehr:EHR_01550"/>
<proteinExistence type="predicted"/>
<dbReference type="Gene3D" id="3.20.20.140">
    <property type="entry name" value="Metal-dependent hydrolases"/>
    <property type="match status" value="1"/>
</dbReference>
<dbReference type="PANTHER" id="PTHR42717:SF1">
    <property type="entry name" value="IMIDAZOLONEPROPIONASE AND RELATED AMIDOHYDROLASES"/>
    <property type="match status" value="1"/>
</dbReference>
<dbReference type="GO" id="GO:0019213">
    <property type="term" value="F:deacetylase activity"/>
    <property type="evidence" value="ECO:0007669"/>
    <property type="project" value="InterPro"/>
</dbReference>
<evidence type="ECO:0000313" key="5">
    <source>
        <dbReference type="Proteomes" id="UP000002895"/>
    </source>
</evidence>
<dbReference type="SUPFAM" id="SSF51338">
    <property type="entry name" value="Composite domain of metallo-dependent hydrolases"/>
    <property type="match status" value="1"/>
</dbReference>
<dbReference type="InterPro" id="IPR020043">
    <property type="entry name" value="Deacetylase_Atu3266-like"/>
</dbReference>
<feature type="modified residue" description="N6-carboxylysine" evidence="2">
    <location>
        <position position="164"/>
    </location>
</feature>
<dbReference type="InterPro" id="IPR047601">
    <property type="entry name" value="EF_0837-like"/>
</dbReference>
<dbReference type="InterPro" id="IPR011059">
    <property type="entry name" value="Metal-dep_hydrolase_composite"/>
</dbReference>
<reference evidence="4 5" key="1">
    <citation type="journal article" date="2012" name="J. Bacteriol.">
        <title>Genome sequence of Enterococcus hirae (Streptococcus faecalis) ATCC 9790, a model organism for the study of ion transport, bioenergetics, and copper homeostasis.</title>
        <authorList>
            <person name="Gaechter T."/>
            <person name="Wunderlin C."/>
            <person name="Schmidheini T."/>
            <person name="Solioz M."/>
        </authorList>
    </citation>
    <scope>NUCLEOTIDE SEQUENCE [LARGE SCALE GENOMIC DNA]</scope>
    <source>
        <strain evidence="5">ATCC 9790 / DSM 20160 / JCM 8729 / LMG 6399 / NBRC 3181 / NCIMB 6459 / NCDO 1258 / NCTC 12367 / WDCM 00089 / R</strain>
    </source>
</reference>
<dbReference type="Proteomes" id="UP000002895">
    <property type="component" value="Chromosome"/>
</dbReference>
<dbReference type="EC" id="3.5.2.3" evidence="4"/>
<feature type="binding site" description="via carbamate group" evidence="1">
    <location>
        <position position="164"/>
    </location>
    <ligand>
        <name>Zn(2+)</name>
        <dbReference type="ChEBI" id="CHEBI:29105"/>
        <label>1</label>
    </ligand>
</feature>
<dbReference type="PATRIC" id="fig|768486.3.peg.296"/>
<name>I6RY68_ENTHA</name>
<organism evidence="4 5">
    <name type="scientific">Enterococcus hirae (strain ATCC 9790 / DSM 20160 / JCM 8729 / LMG 6399 / NBRC 3181 / NCIMB 6459 / NCDO 1258 / NCTC 12367 / WDCM 00089 / R)</name>
    <dbReference type="NCBI Taxonomy" id="768486"/>
    <lineage>
        <taxon>Bacteria</taxon>
        <taxon>Bacillati</taxon>
        <taxon>Bacillota</taxon>
        <taxon>Bacilli</taxon>
        <taxon>Lactobacillales</taxon>
        <taxon>Enterococcaceae</taxon>
        <taxon>Enterococcus</taxon>
    </lineage>
</organism>
<dbReference type="NCBIfam" id="NF006689">
    <property type="entry name" value="PRK09237.1"/>
    <property type="match status" value="1"/>
</dbReference>
<dbReference type="HOGENOM" id="CLU_036699_1_0_9"/>
<feature type="binding site" evidence="1">
    <location>
        <position position="70"/>
    </location>
    <ligand>
        <name>Zn(2+)</name>
        <dbReference type="ChEBI" id="CHEBI:29105"/>
        <label>1</label>
    </ligand>
</feature>
<dbReference type="Gene3D" id="2.30.40.10">
    <property type="entry name" value="Urease, subunit C, domain 1"/>
    <property type="match status" value="1"/>
</dbReference>
<dbReference type="InterPro" id="IPR032466">
    <property type="entry name" value="Metal_Hydrolase"/>
</dbReference>
<evidence type="ECO:0000313" key="4">
    <source>
        <dbReference type="EMBL" id="AFM69300.1"/>
    </source>
</evidence>
<dbReference type="eggNOG" id="COG3964">
    <property type="taxonomic scope" value="Bacteria"/>
</dbReference>
<protein>
    <submittedName>
        <fullName evidence="4">Dihydroorotase</fullName>
        <ecNumber evidence="4">3.5.2.3</ecNumber>
    </submittedName>
</protein>
<gene>
    <name evidence="4" type="ordered locus">EHR_01550</name>
</gene>
<evidence type="ECO:0000256" key="1">
    <source>
        <dbReference type="PIRSR" id="PIRSR039004-1"/>
    </source>
</evidence>
<dbReference type="GO" id="GO:0046872">
    <property type="term" value="F:metal ion binding"/>
    <property type="evidence" value="ECO:0007669"/>
    <property type="project" value="UniProtKB-KW"/>
</dbReference>
<feature type="binding site" evidence="1">
    <location>
        <position position="221"/>
    </location>
    <ligand>
        <name>Zn(2+)</name>
        <dbReference type="ChEBI" id="CHEBI:29105"/>
        <label>2</label>
    </ligand>
</feature>
<dbReference type="Pfam" id="PF22647">
    <property type="entry name" value="EF_0837-like_N"/>
    <property type="match status" value="1"/>
</dbReference>